<evidence type="ECO:0000259" key="1">
    <source>
        <dbReference type="Pfam" id="PF00535"/>
    </source>
</evidence>
<dbReference type="Pfam" id="PF00535">
    <property type="entry name" value="Glycos_transf_2"/>
    <property type="match status" value="1"/>
</dbReference>
<dbReference type="PANTHER" id="PTHR22916">
    <property type="entry name" value="GLYCOSYLTRANSFERASE"/>
    <property type="match status" value="1"/>
</dbReference>
<keyword evidence="2" id="KW-0808">Transferase</keyword>
<dbReference type="Proteomes" id="UP000298588">
    <property type="component" value="Chromosome"/>
</dbReference>
<sequence length="360" mass="40393">MAKISVLLATYNGARFIEAQLESIRRQTVAPAELWVTDDGSTDGTLRLVSNFAERAHFPVRIRLNTERVGYGENFLSGTTLCEGEFIAFCDQDDDWHPEKLERCVAAMQRENAVLCAHTATLIDPASQYVGYFAQGIDRSRTFEPLTLPAWEGFLGMTMVFRREILSWIDSKWRGPDIRDAGVQLGHDLWIYFLAQSLGQVVTLSQPLVRHRRHDTNAAGPRLPAIWQRARGNAVRAGELLEGRRAAALLRSHLMTTLALERPNGPLTDRALAAAAHWRRVSDIYALRTRLYRAPTFAERRAALNRLVRLGTYRGEQASDLDNAMLAKDVTLGLCRLPFAREPVSAGPRIESRSSVSDRP</sequence>
<keyword evidence="3" id="KW-1185">Reference proteome</keyword>
<dbReference type="AlphaFoldDB" id="A0A4D7QV28"/>
<feature type="domain" description="Glycosyltransferase 2-like" evidence="1">
    <location>
        <begin position="5"/>
        <end position="125"/>
    </location>
</feature>
<dbReference type="EMBL" id="CP039865">
    <property type="protein sequence ID" value="QCK87822.1"/>
    <property type="molecule type" value="Genomic_DNA"/>
</dbReference>
<accession>A0A4D7QV28</accession>
<reference evidence="2 3" key="1">
    <citation type="submission" date="2019-04" db="EMBL/GenBank/DDBJ databases">
        <title>Phreatobacter aquaticus sp. nov.</title>
        <authorList>
            <person name="Choi A."/>
            <person name="Baek K."/>
        </authorList>
    </citation>
    <scope>NUCLEOTIDE SEQUENCE [LARGE SCALE GENOMIC DNA]</scope>
    <source>
        <strain evidence="2 3">NMCR1094</strain>
    </source>
</reference>
<organism evidence="2 3">
    <name type="scientific">Phreatobacter aquaticus</name>
    <dbReference type="NCBI Taxonomy" id="2570229"/>
    <lineage>
        <taxon>Bacteria</taxon>
        <taxon>Pseudomonadati</taxon>
        <taxon>Pseudomonadota</taxon>
        <taxon>Alphaproteobacteria</taxon>
        <taxon>Hyphomicrobiales</taxon>
        <taxon>Phreatobacteraceae</taxon>
        <taxon>Phreatobacter</taxon>
    </lineage>
</organism>
<dbReference type="OrthoDB" id="9802649at2"/>
<protein>
    <submittedName>
        <fullName evidence="2">Glycosyltransferase</fullName>
    </submittedName>
</protein>
<dbReference type="Gene3D" id="3.90.550.10">
    <property type="entry name" value="Spore Coat Polysaccharide Biosynthesis Protein SpsA, Chain A"/>
    <property type="match status" value="1"/>
</dbReference>
<dbReference type="SUPFAM" id="SSF53448">
    <property type="entry name" value="Nucleotide-diphospho-sugar transferases"/>
    <property type="match status" value="1"/>
</dbReference>
<evidence type="ECO:0000313" key="2">
    <source>
        <dbReference type="EMBL" id="QCK87822.1"/>
    </source>
</evidence>
<dbReference type="InterPro" id="IPR029044">
    <property type="entry name" value="Nucleotide-diphossugar_trans"/>
</dbReference>
<dbReference type="KEGG" id="paqt:E8L99_19715"/>
<gene>
    <name evidence="2" type="ORF">E8L99_19715</name>
</gene>
<dbReference type="InterPro" id="IPR001173">
    <property type="entry name" value="Glyco_trans_2-like"/>
</dbReference>
<proteinExistence type="predicted"/>
<name>A0A4D7QV28_9HYPH</name>
<dbReference type="GO" id="GO:0016758">
    <property type="term" value="F:hexosyltransferase activity"/>
    <property type="evidence" value="ECO:0007669"/>
    <property type="project" value="UniProtKB-ARBA"/>
</dbReference>
<dbReference type="RefSeq" id="WP_137101150.1">
    <property type="nucleotide sequence ID" value="NZ_CP039865.1"/>
</dbReference>
<evidence type="ECO:0000313" key="3">
    <source>
        <dbReference type="Proteomes" id="UP000298588"/>
    </source>
</evidence>
<dbReference type="PANTHER" id="PTHR22916:SF3">
    <property type="entry name" value="UDP-GLCNAC:BETAGAL BETA-1,3-N-ACETYLGLUCOSAMINYLTRANSFERASE-LIKE PROTEIN 1"/>
    <property type="match status" value="1"/>
</dbReference>